<dbReference type="InterPro" id="IPR001296">
    <property type="entry name" value="Glyco_trans_1"/>
</dbReference>
<dbReference type="AlphaFoldDB" id="A0A1R4GYH9"/>
<dbReference type="InterPro" id="IPR022623">
    <property type="entry name" value="Glyco_trans_4"/>
</dbReference>
<dbReference type="GO" id="GO:0009103">
    <property type="term" value="P:lipopolysaccharide biosynthetic process"/>
    <property type="evidence" value="ECO:0007669"/>
    <property type="project" value="TreeGrafter"/>
</dbReference>
<dbReference type="OrthoDB" id="5416057at2"/>
<dbReference type="PANTHER" id="PTHR46401:SF2">
    <property type="entry name" value="GLYCOSYLTRANSFERASE WBBK-RELATED"/>
    <property type="match status" value="1"/>
</dbReference>
<evidence type="ECO:0000313" key="5">
    <source>
        <dbReference type="Proteomes" id="UP000195667"/>
    </source>
</evidence>
<keyword evidence="1 4" id="KW-0808">Transferase</keyword>
<dbReference type="EMBL" id="FUKI01000001">
    <property type="protein sequence ID" value="SJM88992.1"/>
    <property type="molecule type" value="Genomic_DNA"/>
</dbReference>
<reference evidence="5" key="1">
    <citation type="submission" date="2017-02" db="EMBL/GenBank/DDBJ databases">
        <authorList>
            <person name="Daims H."/>
        </authorList>
    </citation>
    <scope>NUCLEOTIDE SEQUENCE [LARGE SCALE GENOMIC DNA]</scope>
</reference>
<dbReference type="Pfam" id="PF00534">
    <property type="entry name" value="Glycos_transf_1"/>
    <property type="match status" value="1"/>
</dbReference>
<keyword evidence="5" id="KW-1185">Reference proteome</keyword>
<evidence type="ECO:0000259" key="3">
    <source>
        <dbReference type="Pfam" id="PF12000"/>
    </source>
</evidence>
<dbReference type="Proteomes" id="UP000195667">
    <property type="component" value="Unassembled WGS sequence"/>
</dbReference>
<dbReference type="GO" id="GO:0016757">
    <property type="term" value="F:glycosyltransferase activity"/>
    <property type="evidence" value="ECO:0007669"/>
    <property type="project" value="InterPro"/>
</dbReference>
<organism evidence="4 5">
    <name type="scientific">Crenothrix polyspora</name>
    <dbReference type="NCBI Taxonomy" id="360316"/>
    <lineage>
        <taxon>Bacteria</taxon>
        <taxon>Pseudomonadati</taxon>
        <taxon>Pseudomonadota</taxon>
        <taxon>Gammaproteobacteria</taxon>
        <taxon>Methylococcales</taxon>
        <taxon>Crenotrichaceae</taxon>
        <taxon>Crenothrix</taxon>
    </lineage>
</organism>
<dbReference type="Pfam" id="PF12000">
    <property type="entry name" value="Glyco_trans_4_3"/>
    <property type="match status" value="1"/>
</dbReference>
<evidence type="ECO:0000259" key="2">
    <source>
        <dbReference type="Pfam" id="PF00534"/>
    </source>
</evidence>
<evidence type="ECO:0000313" key="4">
    <source>
        <dbReference type="EMBL" id="SJM88992.1"/>
    </source>
</evidence>
<feature type="domain" description="Glycosyl transferase family 4" evidence="3">
    <location>
        <begin position="27"/>
        <end position="193"/>
    </location>
</feature>
<feature type="domain" description="Glycosyl transferase family 1" evidence="2">
    <location>
        <begin position="213"/>
        <end position="383"/>
    </location>
</feature>
<evidence type="ECO:0000256" key="1">
    <source>
        <dbReference type="ARBA" id="ARBA00022679"/>
    </source>
</evidence>
<dbReference type="Gene3D" id="3.40.50.2000">
    <property type="entry name" value="Glycogen Phosphorylase B"/>
    <property type="match status" value="1"/>
</dbReference>
<accession>A0A1R4GYH9</accession>
<gene>
    <name evidence="4" type="ORF">CRENPOLYSF1_10019</name>
</gene>
<sequence length="408" mass="46083">MKILFLHQNFPAQFNHVAKRLAQNPANQVLAIRQYPAIDFEGVGVIAYQLTRGSSPGIDPLMQNYEAKILRAEAVAKTAYLLKDKGFLPDVIVAHPGWGEALLLKDIWPDAKYLGYFEYFYAASGQDFDFDPEFSQCDAESLAKLRLKNIVNLQALNDMDAGISPTRWQRDTYPEWARSKIDVLHEGIDMDYFSPEAGRSISIPEKGLTLTCDDEIITYAARYLEPVRGFHKFMRALPALLTRRPNAHVIIMGSNEGGYGLPAQGYASYEAMMLDELHALLDPQRVHILGRLPKDIYRNVLTLSKVHVYLTYPFLLSWSMLEVMATGTIVVASDTAPVREIIKDGKNGLLFDFFDADAMVDRIDEALTLSNRKANALRKAARKTIEDKYNFEQCLQTLITKIETLAKH</sequence>
<dbReference type="RefSeq" id="WP_087141942.1">
    <property type="nucleotide sequence ID" value="NZ_FUKI01000001.1"/>
</dbReference>
<dbReference type="SUPFAM" id="SSF53756">
    <property type="entry name" value="UDP-Glycosyltransferase/glycogen phosphorylase"/>
    <property type="match status" value="1"/>
</dbReference>
<protein>
    <submittedName>
        <fullName evidence="4">Glycosyl transferase group 1</fullName>
    </submittedName>
</protein>
<name>A0A1R4GYH9_9GAMM</name>
<dbReference type="PANTHER" id="PTHR46401">
    <property type="entry name" value="GLYCOSYLTRANSFERASE WBBK-RELATED"/>
    <property type="match status" value="1"/>
</dbReference>
<proteinExistence type="predicted"/>